<protein>
    <recommendedName>
        <fullName evidence="2">non-specific serine/threonine protein kinase</fullName>
        <ecNumber evidence="2">2.7.11.1</ecNumber>
    </recommendedName>
</protein>
<evidence type="ECO:0000313" key="19">
    <source>
        <dbReference type="EMBL" id="KAE8657297.1"/>
    </source>
</evidence>
<dbReference type="PROSITE" id="PS00018">
    <property type="entry name" value="EF_HAND_1"/>
    <property type="match status" value="3"/>
</dbReference>
<keyword evidence="3" id="KW-0723">Serine/threonine-protein kinase</keyword>
<evidence type="ECO:0000256" key="3">
    <source>
        <dbReference type="ARBA" id="ARBA00022527"/>
    </source>
</evidence>
<evidence type="ECO:0000256" key="12">
    <source>
        <dbReference type="ARBA" id="ARBA00024334"/>
    </source>
</evidence>
<evidence type="ECO:0000259" key="18">
    <source>
        <dbReference type="PROSITE" id="PS50222"/>
    </source>
</evidence>
<evidence type="ECO:0000256" key="4">
    <source>
        <dbReference type="ARBA" id="ARBA00022553"/>
    </source>
</evidence>
<comment type="caution">
    <text evidence="19">The sequence shown here is derived from an EMBL/GenBank/DDBJ whole genome shotgun (WGS) entry which is preliminary data.</text>
</comment>
<evidence type="ECO:0000256" key="10">
    <source>
        <dbReference type="ARBA" id="ARBA00022837"/>
    </source>
</evidence>
<dbReference type="InterPro" id="IPR000719">
    <property type="entry name" value="Prot_kinase_dom"/>
</dbReference>
<keyword evidence="20" id="KW-1185">Reference proteome</keyword>
<feature type="domain" description="EF-hand" evidence="18">
    <location>
        <begin position="968"/>
        <end position="1003"/>
    </location>
</feature>
<keyword evidence="6" id="KW-0479">Metal-binding</keyword>
<accession>A0A6A2XLG3</accession>
<evidence type="ECO:0000256" key="5">
    <source>
        <dbReference type="ARBA" id="ARBA00022679"/>
    </source>
</evidence>
<dbReference type="Pfam" id="PF13966">
    <property type="entry name" value="zf-RVT"/>
    <property type="match status" value="1"/>
</dbReference>
<feature type="region of interest" description="Disordered" evidence="16">
    <location>
        <begin position="1"/>
        <end position="71"/>
    </location>
</feature>
<keyword evidence="4" id="KW-0597">Phosphoprotein</keyword>
<dbReference type="SMART" id="SM00054">
    <property type="entry name" value="EFh"/>
    <property type="match status" value="3"/>
</dbReference>
<dbReference type="Gene3D" id="1.10.238.10">
    <property type="entry name" value="EF-hand"/>
    <property type="match status" value="2"/>
</dbReference>
<dbReference type="Gene3D" id="1.10.510.10">
    <property type="entry name" value="Transferase(Phosphotransferase) domain 1"/>
    <property type="match status" value="2"/>
</dbReference>
<dbReference type="Proteomes" id="UP000436088">
    <property type="component" value="Unassembled WGS sequence"/>
</dbReference>
<evidence type="ECO:0000256" key="16">
    <source>
        <dbReference type="SAM" id="MobiDB-lite"/>
    </source>
</evidence>
<feature type="compositionally biased region" description="Polar residues" evidence="16">
    <location>
        <begin position="10"/>
        <end position="19"/>
    </location>
</feature>
<comment type="catalytic activity">
    <reaction evidence="14">
        <text>L-seryl-[protein] + ATP = O-phospho-L-seryl-[protein] + ADP + H(+)</text>
        <dbReference type="Rhea" id="RHEA:17989"/>
        <dbReference type="Rhea" id="RHEA-COMP:9863"/>
        <dbReference type="Rhea" id="RHEA-COMP:11604"/>
        <dbReference type="ChEBI" id="CHEBI:15378"/>
        <dbReference type="ChEBI" id="CHEBI:29999"/>
        <dbReference type="ChEBI" id="CHEBI:30616"/>
        <dbReference type="ChEBI" id="CHEBI:83421"/>
        <dbReference type="ChEBI" id="CHEBI:456216"/>
        <dbReference type="EC" id="2.7.11.1"/>
    </reaction>
</comment>
<evidence type="ECO:0000256" key="8">
    <source>
        <dbReference type="ARBA" id="ARBA00022741"/>
    </source>
</evidence>
<dbReference type="InterPro" id="IPR018247">
    <property type="entry name" value="EF_Hand_1_Ca_BS"/>
</dbReference>
<evidence type="ECO:0000259" key="17">
    <source>
        <dbReference type="PROSITE" id="PS50011"/>
    </source>
</evidence>
<evidence type="ECO:0000256" key="1">
    <source>
        <dbReference type="ARBA" id="ARBA00005354"/>
    </source>
</evidence>
<evidence type="ECO:0000256" key="14">
    <source>
        <dbReference type="ARBA" id="ARBA00048679"/>
    </source>
</evidence>
<dbReference type="EMBL" id="VEPZ02001761">
    <property type="protein sequence ID" value="KAE8657297.1"/>
    <property type="molecule type" value="Genomic_DNA"/>
</dbReference>
<dbReference type="Pfam" id="PF00069">
    <property type="entry name" value="Pkinase"/>
    <property type="match status" value="2"/>
</dbReference>
<dbReference type="InterPro" id="IPR011992">
    <property type="entry name" value="EF-hand-dom_pair"/>
</dbReference>
<keyword evidence="7" id="KW-0677">Repeat</keyword>
<keyword evidence="9 19" id="KW-0418">Kinase</keyword>
<evidence type="ECO:0000256" key="6">
    <source>
        <dbReference type="ARBA" id="ARBA00022723"/>
    </source>
</evidence>
<evidence type="ECO:0000256" key="13">
    <source>
        <dbReference type="ARBA" id="ARBA00047899"/>
    </source>
</evidence>
<evidence type="ECO:0000256" key="2">
    <source>
        <dbReference type="ARBA" id="ARBA00012513"/>
    </source>
</evidence>
<gene>
    <name evidence="19" type="ORF">F3Y22_tig00116996pilonHSYRG00403</name>
</gene>
<evidence type="ECO:0000256" key="7">
    <source>
        <dbReference type="ARBA" id="ARBA00022737"/>
    </source>
</evidence>
<sequence length="1066" mass="121369">MGNCNGVPSAGNQSRPDTNNSKDPHHGISVIPVDASAPRPPKPPTQHLSSPAAPSHHIATSTAPQMSRVLGRPMEDVQSTYDFGRELGRGQFGVTYLVTHKETKQQFACKSITTRKLINHDDIEDVLREVQIMYHLTDHRNIVELHGTYEDRHFVNLIMELCAGGELFDWIIAKGHYSEREAAKLCRYIVTVVHNCHSMVVMHRDLKPENFLFLSKDEDSPLKATDFGFSVLFKPATQSAYLEVELSEQEVWQVISSSDSAKAPGPDGFTMGFYKKYWENLKEQIMEFLSDFYQGKMWDHGVNHAFITLIPKKGLKGVVLKVDSSRAYDTVEWQILQRLMKEMGFGERWCSWISQCISTASISVLVNRSPTKEFSIAKGLRQGYSLSPLLFNLVGELLHRMLTKAVDSGLFQEYLGLPLGARTNSEKLWDPVIANFNKKLASWKVTSLTMVEAKFIDVGFLWGSRGDKKRMHWVLWDYICRPLSGGGLGMADLKPKNIKLMEPLEDCLLWDGSDDGQFSVKACRKALSVSLDDSVQWKKVVWRGLVPPRVETFLWQLSHQKVAVRVELLRMGVDLGENILCPLCNQWAESVQHLFISCLDSWELWTKTIGYWGIRLALPQDPPKMLSSWAYLRPNSAIWKFIPRAIFCSIWKLRNEIIFDKGKLDIISLFFTVRFRLAKWFVAKYPLFSTQVDFLIGDPSVADNLSDSKVLDSIVYCWIPPPLDFFKMNVDGAVSSVGMVADPNTPILVEMKAIKKGIDIFVSSVWVSNGRLIIERDVFKDLVGSAYYVAPEVLRRRYGHKADIWSDGVILYILLSGVPAFYGETEQNIFDSILRGNIDFSSDPWPSVSSSAKDLVRKMLRDDPKDRISAVEVLKIELHLPMPADHPWMREDGDASDKPLDVAVLSRMKQFRAMNKLKKVALKVIAENLSEEEIIGLKEMFKSMDIDHSGTITFEELKDGLPKLGTKLSEHEVRQLMEAADVDGNRTIDYIEFITATMHMNRMEREEHLYTAFQYFDKDNSGYITMEELEQALKKYNMGDEKAVKEIIAEVDTDRMEELTMMSLLR</sequence>
<comment type="similarity">
    <text evidence="1">Belongs to the protein kinase superfamily. CAMK Ser/Thr protein kinase family. CaMK subfamily.</text>
</comment>
<keyword evidence="5" id="KW-0808">Transferase</keyword>
<dbReference type="PROSITE" id="PS50222">
    <property type="entry name" value="EF_HAND_2"/>
    <property type="match status" value="3"/>
</dbReference>
<evidence type="ECO:0000256" key="11">
    <source>
        <dbReference type="ARBA" id="ARBA00022840"/>
    </source>
</evidence>
<keyword evidence="10" id="KW-0106">Calcium</keyword>
<feature type="domain" description="Protein kinase" evidence="17">
    <location>
        <begin position="81"/>
        <end position="889"/>
    </location>
</feature>
<reference evidence="19" key="1">
    <citation type="submission" date="2019-09" db="EMBL/GenBank/DDBJ databases">
        <title>Draft genome information of white flower Hibiscus syriacus.</title>
        <authorList>
            <person name="Kim Y.-M."/>
        </authorList>
    </citation>
    <scope>NUCLEOTIDE SEQUENCE [LARGE SCALE GENOMIC DNA]</scope>
    <source>
        <strain evidence="19">YM2019G1</strain>
    </source>
</reference>
<dbReference type="GO" id="GO:0004674">
    <property type="term" value="F:protein serine/threonine kinase activity"/>
    <property type="evidence" value="ECO:0007669"/>
    <property type="project" value="UniProtKB-KW"/>
</dbReference>
<dbReference type="InterPro" id="IPR011009">
    <property type="entry name" value="Kinase-like_dom_sf"/>
</dbReference>
<proteinExistence type="inferred from homology"/>
<comment type="catalytic activity">
    <reaction evidence="13">
        <text>L-threonyl-[protein] + ATP = O-phospho-L-threonyl-[protein] + ADP + H(+)</text>
        <dbReference type="Rhea" id="RHEA:46608"/>
        <dbReference type="Rhea" id="RHEA-COMP:11060"/>
        <dbReference type="Rhea" id="RHEA-COMP:11605"/>
        <dbReference type="ChEBI" id="CHEBI:15378"/>
        <dbReference type="ChEBI" id="CHEBI:30013"/>
        <dbReference type="ChEBI" id="CHEBI:30616"/>
        <dbReference type="ChEBI" id="CHEBI:61977"/>
        <dbReference type="ChEBI" id="CHEBI:456216"/>
        <dbReference type="EC" id="2.7.11.1"/>
    </reaction>
</comment>
<name>A0A6A2XLG3_HIBSY</name>
<dbReference type="PROSITE" id="PS50011">
    <property type="entry name" value="PROTEIN_KINASE_DOM"/>
    <property type="match status" value="1"/>
</dbReference>
<dbReference type="SUPFAM" id="SSF56672">
    <property type="entry name" value="DNA/RNA polymerases"/>
    <property type="match status" value="1"/>
</dbReference>
<dbReference type="SMART" id="SM00220">
    <property type="entry name" value="S_TKc"/>
    <property type="match status" value="1"/>
</dbReference>
<dbReference type="GO" id="GO:0005524">
    <property type="term" value="F:ATP binding"/>
    <property type="evidence" value="ECO:0007669"/>
    <property type="project" value="UniProtKB-UniRule"/>
</dbReference>
<dbReference type="Gene3D" id="3.30.200.20">
    <property type="entry name" value="Phosphorylase Kinase, domain 1"/>
    <property type="match status" value="1"/>
</dbReference>
<dbReference type="InterPro" id="IPR017441">
    <property type="entry name" value="Protein_kinase_ATP_BS"/>
</dbReference>
<feature type="domain" description="EF-hand" evidence="18">
    <location>
        <begin position="1004"/>
        <end position="1039"/>
    </location>
</feature>
<evidence type="ECO:0000313" key="20">
    <source>
        <dbReference type="Proteomes" id="UP000436088"/>
    </source>
</evidence>
<dbReference type="FunFam" id="1.10.238.10:FF:000015">
    <property type="entry name" value="Calcium-dependent protein kinase 1"/>
    <property type="match status" value="1"/>
</dbReference>
<feature type="binding site" evidence="15">
    <location>
        <position position="110"/>
    </location>
    <ligand>
        <name>ATP</name>
        <dbReference type="ChEBI" id="CHEBI:30616"/>
    </ligand>
</feature>
<dbReference type="InterPro" id="IPR008271">
    <property type="entry name" value="Ser/Thr_kinase_AS"/>
</dbReference>
<dbReference type="SUPFAM" id="SSF47473">
    <property type="entry name" value="EF-hand"/>
    <property type="match status" value="1"/>
</dbReference>
<dbReference type="InterPro" id="IPR050205">
    <property type="entry name" value="CDPK_Ser/Thr_kinases"/>
</dbReference>
<evidence type="ECO:0000256" key="9">
    <source>
        <dbReference type="ARBA" id="ARBA00022777"/>
    </source>
</evidence>
<dbReference type="PROSITE" id="PS00108">
    <property type="entry name" value="PROTEIN_KINASE_ST"/>
    <property type="match status" value="1"/>
</dbReference>
<dbReference type="GO" id="GO:0005509">
    <property type="term" value="F:calcium ion binding"/>
    <property type="evidence" value="ECO:0007669"/>
    <property type="project" value="InterPro"/>
</dbReference>
<evidence type="ECO:0000256" key="15">
    <source>
        <dbReference type="PROSITE-ProRule" id="PRU10141"/>
    </source>
</evidence>
<dbReference type="SUPFAM" id="SSF56112">
    <property type="entry name" value="Protein kinase-like (PK-like)"/>
    <property type="match status" value="1"/>
</dbReference>
<keyword evidence="11 15" id="KW-0067">ATP-binding</keyword>
<dbReference type="PANTHER" id="PTHR24349">
    <property type="entry name" value="SERINE/THREONINE-PROTEIN KINASE"/>
    <property type="match status" value="1"/>
</dbReference>
<dbReference type="InterPro" id="IPR026960">
    <property type="entry name" value="RVT-Znf"/>
</dbReference>
<organism evidence="19 20">
    <name type="scientific">Hibiscus syriacus</name>
    <name type="common">Rose of Sharon</name>
    <dbReference type="NCBI Taxonomy" id="106335"/>
    <lineage>
        <taxon>Eukaryota</taxon>
        <taxon>Viridiplantae</taxon>
        <taxon>Streptophyta</taxon>
        <taxon>Embryophyta</taxon>
        <taxon>Tracheophyta</taxon>
        <taxon>Spermatophyta</taxon>
        <taxon>Magnoliopsida</taxon>
        <taxon>eudicotyledons</taxon>
        <taxon>Gunneridae</taxon>
        <taxon>Pentapetalae</taxon>
        <taxon>rosids</taxon>
        <taxon>malvids</taxon>
        <taxon>Malvales</taxon>
        <taxon>Malvaceae</taxon>
        <taxon>Malvoideae</taxon>
        <taxon>Hibiscus</taxon>
    </lineage>
</organism>
<dbReference type="InterPro" id="IPR002048">
    <property type="entry name" value="EF_hand_dom"/>
</dbReference>
<keyword evidence="8 15" id="KW-0547">Nucleotide-binding</keyword>
<comment type="similarity">
    <text evidence="12">Belongs to the protein kinase superfamily. Ser/Thr protein kinase family. CDPK subfamily.</text>
</comment>
<dbReference type="FunFam" id="3.30.200.20:FF:000004">
    <property type="entry name" value="Calcium-dependent protein kinase 1"/>
    <property type="match status" value="1"/>
</dbReference>
<dbReference type="InterPro" id="IPR043502">
    <property type="entry name" value="DNA/RNA_pol_sf"/>
</dbReference>
<dbReference type="PROSITE" id="PS00107">
    <property type="entry name" value="PROTEIN_KINASE_ATP"/>
    <property type="match status" value="1"/>
</dbReference>
<dbReference type="Pfam" id="PF00078">
    <property type="entry name" value="RVT_1"/>
    <property type="match status" value="1"/>
</dbReference>
<feature type="domain" description="EF-hand" evidence="18">
    <location>
        <begin position="932"/>
        <end position="967"/>
    </location>
</feature>
<dbReference type="EC" id="2.7.11.1" evidence="2"/>
<dbReference type="Pfam" id="PF13499">
    <property type="entry name" value="EF-hand_7"/>
    <property type="match status" value="2"/>
</dbReference>
<dbReference type="AlphaFoldDB" id="A0A6A2XLG3"/>
<dbReference type="InterPro" id="IPR000477">
    <property type="entry name" value="RT_dom"/>
</dbReference>
<dbReference type="CDD" id="cd00051">
    <property type="entry name" value="EFh"/>
    <property type="match status" value="2"/>
</dbReference>